<comment type="caution">
    <text evidence="14">The sequence shown here is derived from an EMBL/GenBank/DDBJ whole genome shotgun (WGS) entry which is preliminary data.</text>
</comment>
<evidence type="ECO:0000256" key="1">
    <source>
        <dbReference type="ARBA" id="ARBA00003814"/>
    </source>
</evidence>
<dbReference type="InterPro" id="IPR036206">
    <property type="entry name" value="ThiamineP_synth_sf"/>
</dbReference>
<evidence type="ECO:0000256" key="4">
    <source>
        <dbReference type="ARBA" id="ARBA00022723"/>
    </source>
</evidence>
<reference evidence="15" key="1">
    <citation type="submission" date="2018-05" db="EMBL/GenBank/DDBJ databases">
        <title>Ignatzschineria dubaiensis sp. nov., isolated from necrotic foot tissues of dromedaries (Camelus dromedarius) and associated maggots in Dubai, United Arab Emirates.</title>
        <authorList>
            <person name="Tsang C.C."/>
            <person name="Tang J.Y.M."/>
            <person name="Fong J.Y.H."/>
            <person name="Kinne J."/>
            <person name="Lee H.H."/>
            <person name="Joseph M."/>
            <person name="Jose S."/>
            <person name="Schuster R.K."/>
            <person name="Tang Y."/>
            <person name="Sivakumar S."/>
            <person name="Chen J.H.K."/>
            <person name="Teng J.L.L."/>
            <person name="Lau S.K.P."/>
            <person name="Wernery U."/>
            <person name="Woo P.C.Y."/>
        </authorList>
    </citation>
    <scope>NUCLEOTIDE SEQUENCE [LARGE SCALE GENOMIC DNA]</scope>
    <source>
        <strain evidence="15">KCTC 22644</strain>
    </source>
</reference>
<keyword evidence="3 10" id="KW-0808">Transferase</keyword>
<dbReference type="PANTHER" id="PTHR20857">
    <property type="entry name" value="THIAMINE-PHOSPHATE PYROPHOSPHORYLASE"/>
    <property type="match status" value="1"/>
</dbReference>
<dbReference type="FunFam" id="3.20.20.70:FF:000096">
    <property type="entry name" value="Thiamine-phosphate synthase"/>
    <property type="match status" value="1"/>
</dbReference>
<dbReference type="NCBIfam" id="TIGR00693">
    <property type="entry name" value="thiE"/>
    <property type="match status" value="1"/>
</dbReference>
<feature type="binding site" evidence="10">
    <location>
        <position position="178"/>
    </location>
    <ligand>
        <name>2-[(2R,5Z)-2-carboxy-4-methylthiazol-5(2H)-ylidene]ethyl phosphate</name>
        <dbReference type="ChEBI" id="CHEBI:62899"/>
    </ligand>
</feature>
<sequence>MAGFHQWLDRRAIFDLSLYLVLDPQMCGGLDKMVETVKEAVANGVTFVQLRSEAEIDKGLWYKAAVVLKPILKAHNIPFVINDHVDVALAVDADGVHIGQKDLPATVVRKLLGEEKIIGLSVGSVEELKAVNFTVVDYVGVGPVFATTTKKDARPALGLDGLKAIVKAHACKKVAIGGINASNAESVMSTGVDGIAVVSAICGQEDVADATTLLSTIVTAEQE</sequence>
<comment type="pathway">
    <text evidence="2 10 12">Cofactor biosynthesis; thiamine diphosphate biosynthesis; thiamine phosphate from 4-amino-2-methyl-5-diphosphomethylpyrimidine and 4-methyl-5-(2-phosphoethyl)-thiazole: step 1/1.</text>
</comment>
<evidence type="ECO:0000256" key="9">
    <source>
        <dbReference type="ARBA" id="ARBA00047883"/>
    </source>
</evidence>
<dbReference type="RefSeq" id="WP_109189433.1">
    <property type="nucleotide sequence ID" value="NZ_BMYA01000002.1"/>
</dbReference>
<dbReference type="HAMAP" id="MF_00097">
    <property type="entry name" value="TMP_synthase"/>
    <property type="match status" value="1"/>
</dbReference>
<evidence type="ECO:0000313" key="15">
    <source>
        <dbReference type="Proteomes" id="UP000245020"/>
    </source>
</evidence>
<comment type="function">
    <text evidence="1 10">Condenses 4-methyl-5-(beta-hydroxyethyl)thiazole monophosphate (THZ-P) and 2-methyl-4-amino-5-hydroxymethyl pyrimidine pyrophosphate (HMP-PP) to form thiamine monophosphate (TMP).</text>
</comment>
<evidence type="ECO:0000313" key="14">
    <source>
        <dbReference type="EMBL" id="PWD80777.1"/>
    </source>
</evidence>
<dbReference type="GO" id="GO:0005737">
    <property type="term" value="C:cytoplasm"/>
    <property type="evidence" value="ECO:0007669"/>
    <property type="project" value="TreeGrafter"/>
</dbReference>
<dbReference type="GO" id="GO:0009228">
    <property type="term" value="P:thiamine biosynthetic process"/>
    <property type="evidence" value="ECO:0007669"/>
    <property type="project" value="UniProtKB-KW"/>
</dbReference>
<accession>A0A2U2ADT2</accession>
<comment type="catalytic activity">
    <reaction evidence="7 10 11">
        <text>4-methyl-5-(2-phosphooxyethyl)-thiazole + 4-amino-2-methyl-5-(diphosphooxymethyl)pyrimidine + H(+) = thiamine phosphate + diphosphate</text>
        <dbReference type="Rhea" id="RHEA:22328"/>
        <dbReference type="ChEBI" id="CHEBI:15378"/>
        <dbReference type="ChEBI" id="CHEBI:33019"/>
        <dbReference type="ChEBI" id="CHEBI:37575"/>
        <dbReference type="ChEBI" id="CHEBI:57841"/>
        <dbReference type="ChEBI" id="CHEBI:58296"/>
        <dbReference type="EC" id="2.5.1.3"/>
    </reaction>
</comment>
<dbReference type="GO" id="GO:0000287">
    <property type="term" value="F:magnesium ion binding"/>
    <property type="evidence" value="ECO:0007669"/>
    <property type="project" value="UniProtKB-UniRule"/>
</dbReference>
<dbReference type="GO" id="GO:0004789">
    <property type="term" value="F:thiamine-phosphate diphosphorylase activity"/>
    <property type="evidence" value="ECO:0007669"/>
    <property type="project" value="UniProtKB-UniRule"/>
</dbReference>
<feature type="binding site" evidence="10">
    <location>
        <position position="121"/>
    </location>
    <ligand>
        <name>4-amino-2-methyl-5-(diphosphooxymethyl)pyrimidine</name>
        <dbReference type="ChEBI" id="CHEBI:57841"/>
    </ligand>
</feature>
<name>A0A2U2ADT2_9GAMM</name>
<evidence type="ECO:0000256" key="3">
    <source>
        <dbReference type="ARBA" id="ARBA00022679"/>
    </source>
</evidence>
<dbReference type="AlphaFoldDB" id="A0A2U2ADT2"/>
<dbReference type="SUPFAM" id="SSF51391">
    <property type="entry name" value="Thiamin phosphate synthase"/>
    <property type="match status" value="1"/>
</dbReference>
<feature type="binding site" evidence="10">
    <location>
        <position position="83"/>
    </location>
    <ligand>
        <name>Mg(2+)</name>
        <dbReference type="ChEBI" id="CHEBI:18420"/>
    </ligand>
</feature>
<feature type="binding site" evidence="10">
    <location>
        <begin position="147"/>
        <end position="149"/>
    </location>
    <ligand>
        <name>2-[(2R,5Z)-2-carboxy-4-methylthiazol-5(2H)-ylidene]ethyl phosphate</name>
        <dbReference type="ChEBI" id="CHEBI:62899"/>
    </ligand>
</feature>
<evidence type="ECO:0000259" key="13">
    <source>
        <dbReference type="Pfam" id="PF02581"/>
    </source>
</evidence>
<evidence type="ECO:0000256" key="2">
    <source>
        <dbReference type="ARBA" id="ARBA00005165"/>
    </source>
</evidence>
<evidence type="ECO:0000256" key="11">
    <source>
        <dbReference type="RuleBase" id="RU003826"/>
    </source>
</evidence>
<feature type="domain" description="Thiamine phosphate synthase/TenI" evidence="13">
    <location>
        <begin position="18"/>
        <end position="201"/>
    </location>
</feature>
<feature type="binding site" evidence="10">
    <location>
        <position position="82"/>
    </location>
    <ligand>
        <name>4-amino-2-methyl-5-(diphosphooxymethyl)pyrimidine</name>
        <dbReference type="ChEBI" id="CHEBI:57841"/>
    </ligand>
</feature>
<dbReference type="UniPathway" id="UPA00060">
    <property type="reaction ID" value="UER00141"/>
</dbReference>
<dbReference type="Proteomes" id="UP000245020">
    <property type="component" value="Unassembled WGS sequence"/>
</dbReference>
<evidence type="ECO:0000256" key="6">
    <source>
        <dbReference type="ARBA" id="ARBA00022977"/>
    </source>
</evidence>
<dbReference type="InterPro" id="IPR034291">
    <property type="entry name" value="TMP_synthase"/>
</dbReference>
<proteinExistence type="inferred from homology"/>
<dbReference type="EMBL" id="QEWQ01000004">
    <property type="protein sequence ID" value="PWD80777.1"/>
    <property type="molecule type" value="Genomic_DNA"/>
</dbReference>
<keyword evidence="4 10" id="KW-0479">Metal-binding</keyword>
<evidence type="ECO:0000256" key="12">
    <source>
        <dbReference type="RuleBase" id="RU004253"/>
    </source>
</evidence>
<comment type="catalytic activity">
    <reaction evidence="8 10 11">
        <text>2-(2-carboxy-4-methylthiazol-5-yl)ethyl phosphate + 4-amino-2-methyl-5-(diphosphooxymethyl)pyrimidine + 2 H(+) = thiamine phosphate + CO2 + diphosphate</text>
        <dbReference type="Rhea" id="RHEA:47848"/>
        <dbReference type="ChEBI" id="CHEBI:15378"/>
        <dbReference type="ChEBI" id="CHEBI:16526"/>
        <dbReference type="ChEBI" id="CHEBI:33019"/>
        <dbReference type="ChEBI" id="CHEBI:37575"/>
        <dbReference type="ChEBI" id="CHEBI:57841"/>
        <dbReference type="ChEBI" id="CHEBI:62890"/>
        <dbReference type="EC" id="2.5.1.3"/>
    </reaction>
</comment>
<keyword evidence="5 10" id="KW-0460">Magnesium</keyword>
<feature type="binding site" evidence="10">
    <location>
        <begin position="198"/>
        <end position="199"/>
    </location>
    <ligand>
        <name>2-[(2R,5Z)-2-carboxy-4-methylthiazol-5(2H)-ylidene]ethyl phosphate</name>
        <dbReference type="ChEBI" id="CHEBI:62899"/>
    </ligand>
</feature>
<evidence type="ECO:0000256" key="8">
    <source>
        <dbReference type="ARBA" id="ARBA00047851"/>
    </source>
</evidence>
<dbReference type="Gene3D" id="3.20.20.70">
    <property type="entry name" value="Aldolase class I"/>
    <property type="match status" value="1"/>
</dbReference>
<comment type="cofactor">
    <cofactor evidence="10">
        <name>Mg(2+)</name>
        <dbReference type="ChEBI" id="CHEBI:18420"/>
    </cofactor>
    <text evidence="10">Binds 1 Mg(2+) ion per subunit.</text>
</comment>
<organism evidence="14 15">
    <name type="scientific">Ignatzschineria ureiclastica</name>
    <dbReference type="NCBI Taxonomy" id="472582"/>
    <lineage>
        <taxon>Bacteria</taxon>
        <taxon>Pseudomonadati</taxon>
        <taxon>Pseudomonadota</taxon>
        <taxon>Gammaproteobacteria</taxon>
        <taxon>Cardiobacteriales</taxon>
        <taxon>Ignatzschineriaceae</taxon>
        <taxon>Ignatzschineria</taxon>
    </lineage>
</organism>
<comment type="similarity">
    <text evidence="10 11">Belongs to the thiamine-phosphate synthase family.</text>
</comment>
<dbReference type="EC" id="2.5.1.3" evidence="10"/>
<comment type="catalytic activity">
    <reaction evidence="9 10 11">
        <text>2-[(2R,5Z)-2-carboxy-4-methylthiazol-5(2H)-ylidene]ethyl phosphate + 4-amino-2-methyl-5-(diphosphooxymethyl)pyrimidine + 2 H(+) = thiamine phosphate + CO2 + diphosphate</text>
        <dbReference type="Rhea" id="RHEA:47844"/>
        <dbReference type="ChEBI" id="CHEBI:15378"/>
        <dbReference type="ChEBI" id="CHEBI:16526"/>
        <dbReference type="ChEBI" id="CHEBI:33019"/>
        <dbReference type="ChEBI" id="CHEBI:37575"/>
        <dbReference type="ChEBI" id="CHEBI:57841"/>
        <dbReference type="ChEBI" id="CHEBI:62899"/>
        <dbReference type="EC" id="2.5.1.3"/>
    </reaction>
</comment>
<gene>
    <name evidence="10 14" type="primary">thiE</name>
    <name evidence="14" type="ORF">DC083_06610</name>
</gene>
<protein>
    <recommendedName>
        <fullName evidence="10">Thiamine-phosphate synthase</fullName>
        <shortName evidence="10">TP synthase</shortName>
        <shortName evidence="10">TPS</shortName>
        <ecNumber evidence="10">2.5.1.3</ecNumber>
    </recommendedName>
    <alternativeName>
        <fullName evidence="10">Thiamine-phosphate pyrophosphorylase</fullName>
        <shortName evidence="10">TMP pyrophosphorylase</shortName>
        <shortName evidence="10">TMP-PPase</shortName>
    </alternativeName>
</protein>
<keyword evidence="15" id="KW-1185">Reference proteome</keyword>
<feature type="binding site" evidence="10">
    <location>
        <begin position="49"/>
        <end position="53"/>
    </location>
    <ligand>
        <name>4-amino-2-methyl-5-(diphosphooxymethyl)pyrimidine</name>
        <dbReference type="ChEBI" id="CHEBI:57841"/>
    </ligand>
</feature>
<dbReference type="CDD" id="cd00564">
    <property type="entry name" value="TMP_TenI"/>
    <property type="match status" value="1"/>
</dbReference>
<keyword evidence="6 10" id="KW-0784">Thiamine biosynthesis</keyword>
<dbReference type="Pfam" id="PF02581">
    <property type="entry name" value="TMP-TENI"/>
    <property type="match status" value="1"/>
</dbReference>
<feature type="binding site" evidence="10">
    <location>
        <position position="102"/>
    </location>
    <ligand>
        <name>Mg(2+)</name>
        <dbReference type="ChEBI" id="CHEBI:18420"/>
    </ligand>
</feature>
<dbReference type="PANTHER" id="PTHR20857:SF23">
    <property type="entry name" value="THIAMINE BIOSYNTHETIC BIFUNCTIONAL ENZYME"/>
    <property type="match status" value="1"/>
</dbReference>
<feature type="binding site" evidence="10">
    <location>
        <position position="150"/>
    </location>
    <ligand>
        <name>4-amino-2-methyl-5-(diphosphooxymethyl)pyrimidine</name>
        <dbReference type="ChEBI" id="CHEBI:57841"/>
    </ligand>
</feature>
<dbReference type="InterPro" id="IPR022998">
    <property type="entry name" value="ThiamineP_synth_TenI"/>
</dbReference>
<dbReference type="GO" id="GO:0009229">
    <property type="term" value="P:thiamine diphosphate biosynthetic process"/>
    <property type="evidence" value="ECO:0007669"/>
    <property type="project" value="UniProtKB-UniRule"/>
</dbReference>
<dbReference type="InterPro" id="IPR013785">
    <property type="entry name" value="Aldolase_TIM"/>
</dbReference>
<evidence type="ECO:0000256" key="5">
    <source>
        <dbReference type="ARBA" id="ARBA00022842"/>
    </source>
</evidence>
<dbReference type="OrthoDB" id="9789949at2"/>
<evidence type="ECO:0000256" key="7">
    <source>
        <dbReference type="ARBA" id="ARBA00047334"/>
    </source>
</evidence>
<evidence type="ECO:0000256" key="10">
    <source>
        <dbReference type="HAMAP-Rule" id="MF_00097"/>
    </source>
</evidence>